<sequence length="543" mass="58112">MSSLCLRDPILVEKIGKRALAFLYGTSQYVLMFRGEGEGPHDVKAFSDASFSPSGGRSIGCSLITYNSNPVAWRAGKQSLTSLSTAESELIEAVAATQLLAGVGSLTEEINSEVICRTLLVDNAAAVGLCTDAPGTWRTRHLRVRAGALREAVREGQLSVAHIAGALQKADLGTKAFDAVRLFDLMNQWGLVNYEDGYVAANLGINESTSNVAVNNTARTKLEMVWVSALTRVVLALACLTCPTAAKTVRPPKDKPDLEVTFPWELYGMIFLLVVTGIAVWECVKRVWSKIYPEEIESKEARRLRKLQSAVREELHGMGLAAGPTATSSSRTSSARSAPVPTYASDSEDIPPPPPPYPTGGLDDLPELEELRSSTRRSREEYISSSEAADMEGAESQQVMLAQATGPDVLEGEAQGPNYGSADALPNGVDRPAQSPGGIESLPWGSPIETRSSPISASRPELTLPVNTAASQPAGGIISGDVDLRSRSGGFGNQGAGDWPPALRWMSRLNDFFQRATGPVETFTTHTRQRLTGSRDGGLVVQQ</sequence>
<keyword evidence="3" id="KW-1185">Reference proteome</keyword>
<evidence type="ECO:0000313" key="2">
    <source>
        <dbReference type="EMBL" id="OLP87984.1"/>
    </source>
</evidence>
<accession>A0A1Q9CYH1</accession>
<gene>
    <name evidence="2" type="primary">TY1B-A</name>
    <name evidence="2" type="ORF">AK812_SmicGene30729</name>
</gene>
<protein>
    <submittedName>
        <fullName evidence="2">Gag-Pol polyprotein</fullName>
    </submittedName>
</protein>
<feature type="region of interest" description="Disordered" evidence="1">
    <location>
        <begin position="419"/>
        <end position="459"/>
    </location>
</feature>
<organism evidence="2 3">
    <name type="scientific">Symbiodinium microadriaticum</name>
    <name type="common">Dinoflagellate</name>
    <name type="synonym">Zooxanthella microadriatica</name>
    <dbReference type="NCBI Taxonomy" id="2951"/>
    <lineage>
        <taxon>Eukaryota</taxon>
        <taxon>Sar</taxon>
        <taxon>Alveolata</taxon>
        <taxon>Dinophyceae</taxon>
        <taxon>Suessiales</taxon>
        <taxon>Symbiodiniaceae</taxon>
        <taxon>Symbiodinium</taxon>
    </lineage>
</organism>
<evidence type="ECO:0000313" key="3">
    <source>
        <dbReference type="Proteomes" id="UP000186817"/>
    </source>
</evidence>
<name>A0A1Q9CYH1_SYMMI</name>
<proteinExistence type="predicted"/>
<dbReference type="EMBL" id="LSRX01000832">
    <property type="protein sequence ID" value="OLP87984.1"/>
    <property type="molecule type" value="Genomic_DNA"/>
</dbReference>
<evidence type="ECO:0000256" key="1">
    <source>
        <dbReference type="SAM" id="MobiDB-lite"/>
    </source>
</evidence>
<dbReference type="CDD" id="cd09272">
    <property type="entry name" value="RNase_HI_RT_Ty1"/>
    <property type="match status" value="1"/>
</dbReference>
<dbReference type="AlphaFoldDB" id="A0A1Q9CYH1"/>
<dbReference type="OrthoDB" id="434119at2759"/>
<reference evidence="2 3" key="1">
    <citation type="submission" date="2016-02" db="EMBL/GenBank/DDBJ databases">
        <title>Genome analysis of coral dinoflagellate symbionts highlights evolutionary adaptations to a symbiotic lifestyle.</title>
        <authorList>
            <person name="Aranda M."/>
            <person name="Li Y."/>
            <person name="Liew Y.J."/>
            <person name="Baumgarten S."/>
            <person name="Simakov O."/>
            <person name="Wilson M."/>
            <person name="Piel J."/>
            <person name="Ashoor H."/>
            <person name="Bougouffa S."/>
            <person name="Bajic V.B."/>
            <person name="Ryu T."/>
            <person name="Ravasi T."/>
            <person name="Bayer T."/>
            <person name="Micklem G."/>
            <person name="Kim H."/>
            <person name="Bhak J."/>
            <person name="Lajeunesse T.C."/>
            <person name="Voolstra C.R."/>
        </authorList>
    </citation>
    <scope>NUCLEOTIDE SEQUENCE [LARGE SCALE GENOMIC DNA]</scope>
    <source>
        <strain evidence="2 3">CCMP2467</strain>
    </source>
</reference>
<feature type="compositionally biased region" description="Basic and acidic residues" evidence="1">
    <location>
        <begin position="369"/>
        <end position="382"/>
    </location>
</feature>
<dbReference type="Proteomes" id="UP000186817">
    <property type="component" value="Unassembled WGS sequence"/>
</dbReference>
<comment type="caution">
    <text evidence="2">The sequence shown here is derived from an EMBL/GenBank/DDBJ whole genome shotgun (WGS) entry which is preliminary data.</text>
</comment>
<feature type="region of interest" description="Disordered" evidence="1">
    <location>
        <begin position="318"/>
        <end position="396"/>
    </location>
</feature>
<feature type="compositionally biased region" description="Low complexity" evidence="1">
    <location>
        <begin position="325"/>
        <end position="338"/>
    </location>
</feature>